<dbReference type="Pfam" id="PF01381">
    <property type="entry name" value="HTH_3"/>
    <property type="match status" value="1"/>
</dbReference>
<dbReference type="GO" id="GO:0003677">
    <property type="term" value="F:DNA binding"/>
    <property type="evidence" value="ECO:0007669"/>
    <property type="project" value="InterPro"/>
</dbReference>
<dbReference type="Gene3D" id="1.10.260.40">
    <property type="entry name" value="lambda repressor-like DNA-binding domains"/>
    <property type="match status" value="1"/>
</dbReference>
<dbReference type="SUPFAM" id="SSF47413">
    <property type="entry name" value="lambda repressor-like DNA-binding domains"/>
    <property type="match status" value="1"/>
</dbReference>
<evidence type="ECO:0000259" key="2">
    <source>
        <dbReference type="PROSITE" id="PS50943"/>
    </source>
</evidence>
<dbReference type="InterPro" id="IPR010982">
    <property type="entry name" value="Lambda_DNA-bd_dom_sf"/>
</dbReference>
<gene>
    <name evidence="3" type="ORF">SDC9_94223</name>
</gene>
<dbReference type="PANTHER" id="PTHR43236:SF2">
    <property type="entry name" value="BLL0069 PROTEIN"/>
    <property type="match status" value="1"/>
</dbReference>
<protein>
    <recommendedName>
        <fullName evidence="2">HTH cro/C1-type domain-containing protein</fullName>
    </recommendedName>
</protein>
<evidence type="ECO:0000256" key="1">
    <source>
        <dbReference type="ARBA" id="ARBA00007227"/>
    </source>
</evidence>
<accession>A0A645A397</accession>
<dbReference type="CDD" id="cd00093">
    <property type="entry name" value="HTH_XRE"/>
    <property type="match status" value="1"/>
</dbReference>
<dbReference type="PANTHER" id="PTHR43236">
    <property type="entry name" value="ANTITOXIN HIGA1"/>
    <property type="match status" value="1"/>
</dbReference>
<dbReference type="InterPro" id="IPR001387">
    <property type="entry name" value="Cro/C1-type_HTH"/>
</dbReference>
<comment type="caution">
    <text evidence="3">The sequence shown here is derived from an EMBL/GenBank/DDBJ whole genome shotgun (WGS) entry which is preliminary data.</text>
</comment>
<dbReference type="Pfam" id="PF06114">
    <property type="entry name" value="Peptidase_M78"/>
    <property type="match status" value="1"/>
</dbReference>
<dbReference type="InterPro" id="IPR052345">
    <property type="entry name" value="Rad_response_metalloprotease"/>
</dbReference>
<dbReference type="PROSITE" id="PS50943">
    <property type="entry name" value="HTH_CROC1"/>
    <property type="match status" value="1"/>
</dbReference>
<name>A0A645A397_9ZZZZ</name>
<dbReference type="AlphaFoldDB" id="A0A645A397"/>
<feature type="domain" description="HTH cro/C1-type" evidence="2">
    <location>
        <begin position="16"/>
        <end position="70"/>
    </location>
</feature>
<organism evidence="3">
    <name type="scientific">bioreactor metagenome</name>
    <dbReference type="NCBI Taxonomy" id="1076179"/>
    <lineage>
        <taxon>unclassified sequences</taxon>
        <taxon>metagenomes</taxon>
        <taxon>ecological metagenomes</taxon>
    </lineage>
</organism>
<dbReference type="EMBL" id="VSSQ01011707">
    <property type="protein sequence ID" value="MPM47512.1"/>
    <property type="molecule type" value="Genomic_DNA"/>
</dbReference>
<evidence type="ECO:0000313" key="3">
    <source>
        <dbReference type="EMBL" id="MPM47512.1"/>
    </source>
</evidence>
<dbReference type="InterPro" id="IPR010359">
    <property type="entry name" value="IrrE_HExxH"/>
</dbReference>
<reference evidence="3" key="1">
    <citation type="submission" date="2019-08" db="EMBL/GenBank/DDBJ databases">
        <authorList>
            <person name="Kucharzyk K."/>
            <person name="Murdoch R.W."/>
            <person name="Higgins S."/>
            <person name="Loffler F."/>
        </authorList>
    </citation>
    <scope>NUCLEOTIDE SEQUENCE</scope>
</reference>
<dbReference type="SMART" id="SM00530">
    <property type="entry name" value="HTH_XRE"/>
    <property type="match status" value="1"/>
</dbReference>
<proteinExistence type="inferred from homology"/>
<sequence>MTNIVKTIATPPGATIKEQLDLRGITQKEFSQRMGMSEKHMSNLVNGRTELTSDVALRLESVLGIPARFWCNLEAIYREKLARVAAENEMEEDKAIVQQIPYAKMAAKGWVPQTRILTEKVGYLRRFFEVARLDLITSNSPCAIYRQVSATARDDYTLVAWTQKTRIDARSITTKQINLYELERKIPQIRTMTRKNPEEFCIELIELMASCGVAMVFLDHIGGSFLHGASFYDGNRIVVGLTVRGKDADKFWFSLMHELAHVLLGHIGISERTKKQEEEADAYARDKLIPRDDYDEFIKGVINEDTICTFADRIDVAPGIVVGRLQKEGLIDYSWYNGLKTKYQIVK</sequence>
<comment type="similarity">
    <text evidence="1">Belongs to the short-chain fatty acyl-CoA assimilation regulator (ScfR) family.</text>
</comment>